<dbReference type="RefSeq" id="XP_041161751.1">
    <property type="nucleotide sequence ID" value="XM_041299983.1"/>
</dbReference>
<feature type="compositionally biased region" description="Basic and acidic residues" evidence="1">
    <location>
        <begin position="29"/>
        <end position="52"/>
    </location>
</feature>
<evidence type="ECO:0000313" key="2">
    <source>
        <dbReference type="EMBL" id="KAG1796235.1"/>
    </source>
</evidence>
<comment type="caution">
    <text evidence="2">The sequence shown here is derived from an EMBL/GenBank/DDBJ whole genome shotgun (WGS) entry which is preliminary data.</text>
</comment>
<keyword evidence="3" id="KW-1185">Reference proteome</keyword>
<dbReference type="GeneID" id="64593747"/>
<sequence length="121" mass="13355">MNTHNGEADDGTKLQEMGVEVDNGVQRASGDESGGRQRGAESSRRRERRELQEMGVEVDDGVQRAPGDGSGGRRWGAESSRRRERREPQETVQGVEVDDGTTSIFEETLGVVHWEADDKTV</sequence>
<accession>A0A9P7DJT0</accession>
<dbReference type="EMBL" id="JABBWE010000019">
    <property type="protein sequence ID" value="KAG1796235.1"/>
    <property type="molecule type" value="Genomic_DNA"/>
</dbReference>
<dbReference type="AlphaFoldDB" id="A0A9P7DJT0"/>
<protein>
    <submittedName>
        <fullName evidence="2">Uncharacterized protein</fullName>
    </submittedName>
</protein>
<reference evidence="2" key="1">
    <citation type="journal article" date="2020" name="New Phytol.">
        <title>Comparative genomics reveals dynamic genome evolution in host specialist ectomycorrhizal fungi.</title>
        <authorList>
            <person name="Lofgren L.A."/>
            <person name="Nguyen N.H."/>
            <person name="Vilgalys R."/>
            <person name="Ruytinx J."/>
            <person name="Liao H.L."/>
            <person name="Branco S."/>
            <person name="Kuo A."/>
            <person name="LaButti K."/>
            <person name="Lipzen A."/>
            <person name="Andreopoulos W."/>
            <person name="Pangilinan J."/>
            <person name="Riley R."/>
            <person name="Hundley H."/>
            <person name="Na H."/>
            <person name="Barry K."/>
            <person name="Grigoriev I.V."/>
            <person name="Stajich J.E."/>
            <person name="Kennedy P.G."/>
        </authorList>
    </citation>
    <scope>NUCLEOTIDE SEQUENCE</scope>
    <source>
        <strain evidence="2">S12</strain>
    </source>
</reference>
<dbReference type="OrthoDB" id="10534700at2759"/>
<gene>
    <name evidence="2" type="ORF">HD556DRAFT_1306998</name>
</gene>
<feature type="compositionally biased region" description="Basic and acidic residues" evidence="1">
    <location>
        <begin position="75"/>
        <end position="89"/>
    </location>
</feature>
<feature type="region of interest" description="Disordered" evidence="1">
    <location>
        <begin position="1"/>
        <end position="101"/>
    </location>
</feature>
<dbReference type="Proteomes" id="UP000719766">
    <property type="component" value="Unassembled WGS sequence"/>
</dbReference>
<name>A0A9P7DJT0_9AGAM</name>
<evidence type="ECO:0000256" key="1">
    <source>
        <dbReference type="SAM" id="MobiDB-lite"/>
    </source>
</evidence>
<proteinExistence type="predicted"/>
<feature type="compositionally biased region" description="Basic and acidic residues" evidence="1">
    <location>
        <begin position="1"/>
        <end position="13"/>
    </location>
</feature>
<evidence type="ECO:0000313" key="3">
    <source>
        <dbReference type="Proteomes" id="UP000719766"/>
    </source>
</evidence>
<organism evidence="2 3">
    <name type="scientific">Suillus plorans</name>
    <dbReference type="NCBI Taxonomy" id="116603"/>
    <lineage>
        <taxon>Eukaryota</taxon>
        <taxon>Fungi</taxon>
        <taxon>Dikarya</taxon>
        <taxon>Basidiomycota</taxon>
        <taxon>Agaricomycotina</taxon>
        <taxon>Agaricomycetes</taxon>
        <taxon>Agaricomycetidae</taxon>
        <taxon>Boletales</taxon>
        <taxon>Suillineae</taxon>
        <taxon>Suillaceae</taxon>
        <taxon>Suillus</taxon>
    </lineage>
</organism>